<evidence type="ECO:0000313" key="3">
    <source>
        <dbReference type="Proteomes" id="UP000674425"/>
    </source>
</evidence>
<comment type="caution">
    <text evidence="2">The sequence shown here is derived from an EMBL/GenBank/DDBJ whole genome shotgun (WGS) entry which is preliminary data.</text>
</comment>
<keyword evidence="3" id="KW-1185">Reference proteome</keyword>
<organism evidence="2 3">
    <name type="scientific">Paraburkholderia aspalathi</name>
    <dbReference type="NCBI Taxonomy" id="1324617"/>
    <lineage>
        <taxon>Bacteria</taxon>
        <taxon>Pseudomonadati</taxon>
        <taxon>Pseudomonadota</taxon>
        <taxon>Betaproteobacteria</taxon>
        <taxon>Burkholderiales</taxon>
        <taxon>Burkholderiaceae</taxon>
        <taxon>Paraburkholderia</taxon>
    </lineage>
</organism>
<dbReference type="EMBL" id="CAJNAU010000146">
    <property type="protein sequence ID" value="CAE6858068.1"/>
    <property type="molecule type" value="Genomic_DNA"/>
</dbReference>
<dbReference type="Gene3D" id="3.30.950.30">
    <property type="entry name" value="Schlafen, AAA domain"/>
    <property type="match status" value="1"/>
</dbReference>
<dbReference type="Pfam" id="PF04326">
    <property type="entry name" value="SLFN_AlbA_2"/>
    <property type="match status" value="1"/>
</dbReference>
<sequence>MIPHARLDAVTEADLRALIDHGVRESRTLDYKRDWPAGRDARAELAKDVCAFANSLGGDLVFGMREEGGAAAEIVPLQYANLDADLLALTSALRDLLEPRVSGGLHAHPVPLAAGGHVIVLRVAPSPAAPHRVTRDNHFYARTSVGKEPMDIHGIRHAFAAGTALGQHIREFRDDALTRIERREIPVAEFAGPACVCHVVPVSAFSRQDAHGVDALVAAGEKLRSVRGANAFVMSRPRVNLDGVVCVPHPNESTRGYVQLHRNGAVELVYADLLFHSPLDDPGGQSLLPELYEKPLVHGGLPAIVETLAALDVAPPAYLMLSWLVGPVTRIAVERPYNRADFIALPAHLGRISAPPIYLEDFSADPLTVLGPAFDVLWNAVGVAHTQTDFAAADPD</sequence>
<dbReference type="InterPro" id="IPR007421">
    <property type="entry name" value="Schlafen_AlbA_2_dom"/>
</dbReference>
<proteinExistence type="predicted"/>
<gene>
    <name evidence="2" type="ORF">R69658_07486</name>
</gene>
<dbReference type="RefSeq" id="WP_200622450.1">
    <property type="nucleotide sequence ID" value="NZ_CAJNAU010000146.1"/>
</dbReference>
<evidence type="ECO:0000259" key="1">
    <source>
        <dbReference type="Pfam" id="PF04326"/>
    </source>
</evidence>
<protein>
    <recommendedName>
        <fullName evidence="1">Schlafen AlbA-2 domain-containing protein</fullName>
    </recommendedName>
</protein>
<name>A0ABM8T4P5_9BURK</name>
<dbReference type="InterPro" id="IPR038461">
    <property type="entry name" value="Schlafen_AlbA_2_dom_sf"/>
</dbReference>
<feature type="domain" description="Schlafen AlbA-2" evidence="1">
    <location>
        <begin position="25"/>
        <end position="150"/>
    </location>
</feature>
<reference evidence="2 3" key="1">
    <citation type="submission" date="2021-02" db="EMBL/GenBank/DDBJ databases">
        <authorList>
            <person name="Vanwijnsberghe S."/>
        </authorList>
    </citation>
    <scope>NUCLEOTIDE SEQUENCE [LARGE SCALE GENOMIC DNA]</scope>
    <source>
        <strain evidence="2 3">R-69658</strain>
    </source>
</reference>
<evidence type="ECO:0000313" key="2">
    <source>
        <dbReference type="EMBL" id="CAE6858068.1"/>
    </source>
</evidence>
<dbReference type="Proteomes" id="UP000674425">
    <property type="component" value="Unassembled WGS sequence"/>
</dbReference>
<accession>A0ABM8T4P5</accession>